<dbReference type="EMBL" id="CP079105">
    <property type="protein sequence ID" value="QXQ12936.1"/>
    <property type="molecule type" value="Genomic_DNA"/>
</dbReference>
<dbReference type="PRINTS" id="PR00455">
    <property type="entry name" value="HTHTETR"/>
</dbReference>
<accession>A0ABX8S6Q7</accession>
<keyword evidence="8" id="KW-1185">Reference proteome</keyword>
<sequence length="202" mass="22626">MSDLGAAPKGREARRRETHRRVLDAATEEYRARGMADADLGAIIAAAGVARGTFYFHFPTKEHVLLEIEAREEKLIAEELTRFLAEPHDLRDSLAETIRSIAAMETRLGRHLFKDLLSVHFSPTRPLTDEWRAHPVIGLVAGMIRDANRSGEAETMIDPYHSAVFFLFGLYGLLAITTGAAVLRDTVIRDYLDSTLRSLQPR</sequence>
<evidence type="ECO:0000256" key="1">
    <source>
        <dbReference type="ARBA" id="ARBA00023015"/>
    </source>
</evidence>
<evidence type="ECO:0000256" key="4">
    <source>
        <dbReference type="PROSITE-ProRule" id="PRU00335"/>
    </source>
</evidence>
<feature type="transmembrane region" description="Helical" evidence="5">
    <location>
        <begin position="163"/>
        <end position="183"/>
    </location>
</feature>
<evidence type="ECO:0000313" key="7">
    <source>
        <dbReference type="EMBL" id="QXQ12936.1"/>
    </source>
</evidence>
<evidence type="ECO:0000259" key="6">
    <source>
        <dbReference type="PROSITE" id="PS50977"/>
    </source>
</evidence>
<dbReference type="Proteomes" id="UP000887023">
    <property type="component" value="Chromosome"/>
</dbReference>
<dbReference type="SUPFAM" id="SSF46689">
    <property type="entry name" value="Homeodomain-like"/>
    <property type="match status" value="1"/>
</dbReference>
<dbReference type="Pfam" id="PF00440">
    <property type="entry name" value="TetR_N"/>
    <property type="match status" value="1"/>
</dbReference>
<proteinExistence type="predicted"/>
<keyword evidence="5" id="KW-1133">Transmembrane helix</keyword>
<dbReference type="RefSeq" id="WP_066470444.1">
    <property type="nucleotide sequence ID" value="NZ_CBCRUZ010000002.1"/>
</dbReference>
<dbReference type="InterPro" id="IPR050109">
    <property type="entry name" value="HTH-type_TetR-like_transc_reg"/>
</dbReference>
<keyword evidence="1" id="KW-0805">Transcription regulation</keyword>
<dbReference type="InterPro" id="IPR001647">
    <property type="entry name" value="HTH_TetR"/>
</dbReference>
<protein>
    <submittedName>
        <fullName evidence="7">TetR/AcrR family transcriptional regulator</fullName>
    </submittedName>
</protein>
<evidence type="ECO:0000256" key="2">
    <source>
        <dbReference type="ARBA" id="ARBA00023125"/>
    </source>
</evidence>
<dbReference type="PANTHER" id="PTHR30055">
    <property type="entry name" value="HTH-TYPE TRANSCRIPTIONAL REGULATOR RUTR"/>
    <property type="match status" value="1"/>
</dbReference>
<organism evidence="7 8">
    <name type="scientific">Skermania pinensis</name>
    <dbReference type="NCBI Taxonomy" id="39122"/>
    <lineage>
        <taxon>Bacteria</taxon>
        <taxon>Bacillati</taxon>
        <taxon>Actinomycetota</taxon>
        <taxon>Actinomycetes</taxon>
        <taxon>Mycobacteriales</taxon>
        <taxon>Gordoniaceae</taxon>
        <taxon>Skermania</taxon>
    </lineage>
</organism>
<feature type="DNA-binding region" description="H-T-H motif" evidence="4">
    <location>
        <begin position="39"/>
        <end position="58"/>
    </location>
</feature>
<keyword evidence="2 4" id="KW-0238">DNA-binding</keyword>
<evidence type="ECO:0000256" key="3">
    <source>
        <dbReference type="ARBA" id="ARBA00023163"/>
    </source>
</evidence>
<keyword evidence="5" id="KW-0472">Membrane</keyword>
<name>A0ABX8S6Q7_9ACTN</name>
<dbReference type="PANTHER" id="PTHR30055:SF234">
    <property type="entry name" value="HTH-TYPE TRANSCRIPTIONAL REGULATOR BETI"/>
    <property type="match status" value="1"/>
</dbReference>
<evidence type="ECO:0000313" key="8">
    <source>
        <dbReference type="Proteomes" id="UP000887023"/>
    </source>
</evidence>
<gene>
    <name evidence="7" type="ORF">KV203_13560</name>
</gene>
<reference evidence="7" key="1">
    <citation type="submission" date="2021-07" db="EMBL/GenBank/DDBJ databases">
        <title>Candidatus Kaistella beijingensis sp. nov. isolated from a municipal wastewater treatment plant is involved in sludge foaming.</title>
        <authorList>
            <person name="Song Y."/>
            <person name="Liu S.-J."/>
        </authorList>
    </citation>
    <scope>NUCLEOTIDE SEQUENCE</scope>
    <source>
        <strain evidence="7">DSM 43998</strain>
    </source>
</reference>
<feature type="domain" description="HTH tetR-type" evidence="6">
    <location>
        <begin position="16"/>
        <end position="76"/>
    </location>
</feature>
<dbReference type="InterPro" id="IPR009057">
    <property type="entry name" value="Homeodomain-like_sf"/>
</dbReference>
<keyword evidence="3" id="KW-0804">Transcription</keyword>
<evidence type="ECO:0000256" key="5">
    <source>
        <dbReference type="SAM" id="Phobius"/>
    </source>
</evidence>
<dbReference type="Gene3D" id="1.10.357.10">
    <property type="entry name" value="Tetracycline Repressor, domain 2"/>
    <property type="match status" value="1"/>
</dbReference>
<keyword evidence="5" id="KW-0812">Transmembrane</keyword>
<dbReference type="PROSITE" id="PS50977">
    <property type="entry name" value="HTH_TETR_2"/>
    <property type="match status" value="1"/>
</dbReference>